<dbReference type="InterPro" id="IPR036291">
    <property type="entry name" value="NAD(P)-bd_dom_sf"/>
</dbReference>
<name>L0A2D3_DEIPD</name>
<dbReference type="NCBIfam" id="NF000940">
    <property type="entry name" value="PRK00094.1-2"/>
    <property type="match status" value="1"/>
</dbReference>
<comment type="pathway">
    <text evidence="7">Membrane lipid metabolism; glycerophospholipid metabolism.</text>
</comment>
<dbReference type="PATRIC" id="fig|937777.3.peg.1612"/>
<feature type="binding site" evidence="7">
    <location>
        <position position="253"/>
    </location>
    <ligand>
        <name>sn-glycerol 3-phosphate</name>
        <dbReference type="ChEBI" id="CHEBI:57597"/>
    </ligand>
</feature>
<feature type="binding site" evidence="7">
    <location>
        <position position="109"/>
    </location>
    <ligand>
        <name>sn-glycerol 3-phosphate</name>
        <dbReference type="ChEBI" id="CHEBI:57597"/>
    </ligand>
</feature>
<protein>
    <recommendedName>
        <fullName evidence="7">Glycerol-3-phosphate dehydrogenase [NAD(P)+]</fullName>
        <ecNumber evidence="7">1.1.1.94</ecNumber>
    </recommendedName>
    <alternativeName>
        <fullName evidence="7">NAD(P)(+)-dependent glycerol-3-phosphate dehydrogenase</fullName>
    </alternativeName>
    <alternativeName>
        <fullName evidence="7">NAD(P)H-dependent dihydroxyacetone-phosphate reductase</fullName>
    </alternativeName>
</protein>
<evidence type="ECO:0000256" key="5">
    <source>
        <dbReference type="ARBA" id="ARBA00023209"/>
    </source>
</evidence>
<dbReference type="InterPro" id="IPR006168">
    <property type="entry name" value="G3P_DH_NAD-dep"/>
</dbReference>
<dbReference type="eggNOG" id="COG0240">
    <property type="taxonomic scope" value="Bacteria"/>
</dbReference>
<sequence>MSATGVSATPPVLVLGAGGWGSALAVMLTRHGRPVTLWARRADFAEQLRCTRENTTYLPGVALPDGVQVTADLGVVGAFGWALVVVPSAGVEELLSVLPRSLGVVLCAKGLSSDGRRLSELAADLGFARRAVLSGPNHAEEVGRLLPAASVVASPDQEFALQVQQATLTPTFRVYTSPDLPGVELGGVLKNVMALAAGMVDGLELGDNAKASLMTRGLREMGRYLASQGAQEDTVYGLSGLGDLMATANSRHSRNRAAGERLARGLDPAQGGKVVEGLRSAQLLSDWAQAHGHDLPIVKAVRQVVTGAWTLEEGVAALMGRDAKPERN</sequence>
<dbReference type="GO" id="GO:0046168">
    <property type="term" value="P:glycerol-3-phosphate catabolic process"/>
    <property type="evidence" value="ECO:0007669"/>
    <property type="project" value="InterPro"/>
</dbReference>
<evidence type="ECO:0000256" key="8">
    <source>
        <dbReference type="PIRSR" id="PIRSR000114-1"/>
    </source>
</evidence>
<feature type="binding site" evidence="7">
    <location>
        <position position="274"/>
    </location>
    <ligand>
        <name>NADPH</name>
        <dbReference type="ChEBI" id="CHEBI:57783"/>
    </ligand>
</feature>
<dbReference type="AlphaFoldDB" id="L0A2D3"/>
<feature type="binding site" evidence="10">
    <location>
        <position position="254"/>
    </location>
    <ligand>
        <name>NAD(+)</name>
        <dbReference type="ChEBI" id="CHEBI:57540"/>
    </ligand>
</feature>
<evidence type="ECO:0000256" key="2">
    <source>
        <dbReference type="ARBA" id="ARBA00022516"/>
    </source>
</evidence>
<feature type="binding site" evidence="7">
    <location>
        <position position="255"/>
    </location>
    <ligand>
        <name>sn-glycerol 3-phosphate</name>
        <dbReference type="ChEBI" id="CHEBI:57597"/>
    </ligand>
</feature>
<evidence type="ECO:0000256" key="10">
    <source>
        <dbReference type="PIRSR" id="PIRSR000114-3"/>
    </source>
</evidence>
<dbReference type="HOGENOM" id="CLU_033449_0_2_0"/>
<comment type="subcellular location">
    <subcellularLocation>
        <location evidence="7">Cytoplasm</location>
    </subcellularLocation>
</comment>
<dbReference type="PANTHER" id="PTHR11728">
    <property type="entry name" value="GLYCEROL-3-PHOSPHATE DEHYDROGENASE"/>
    <property type="match status" value="1"/>
</dbReference>
<feature type="binding site" evidence="7">
    <location>
        <position position="57"/>
    </location>
    <ligand>
        <name>NADPH</name>
        <dbReference type="ChEBI" id="CHEBI:57783"/>
    </ligand>
</feature>
<dbReference type="Gene3D" id="3.40.50.720">
    <property type="entry name" value="NAD(P)-binding Rossmann-like Domain"/>
    <property type="match status" value="1"/>
</dbReference>
<comment type="caution">
    <text evidence="7">Lacks conserved residue(s) required for the propagation of feature annotation.</text>
</comment>
<dbReference type="Proteomes" id="UP000010467">
    <property type="component" value="Chromosome"/>
</dbReference>
<dbReference type="NCBIfam" id="NF000942">
    <property type="entry name" value="PRK00094.1-4"/>
    <property type="match status" value="1"/>
</dbReference>
<gene>
    <name evidence="7" type="primary">gpsA</name>
    <name evidence="15" type="ordered locus">Deipe_1611</name>
</gene>
<feature type="binding site" evidence="7">
    <location>
        <position position="139"/>
    </location>
    <ligand>
        <name>NADPH</name>
        <dbReference type="ChEBI" id="CHEBI:57783"/>
    </ligand>
</feature>
<evidence type="ECO:0000256" key="6">
    <source>
        <dbReference type="ARBA" id="ARBA00023264"/>
    </source>
</evidence>
<dbReference type="GO" id="GO:0005975">
    <property type="term" value="P:carbohydrate metabolic process"/>
    <property type="evidence" value="ECO:0007669"/>
    <property type="project" value="InterPro"/>
</dbReference>
<evidence type="ECO:0000313" key="15">
    <source>
        <dbReference type="EMBL" id="AFZ67150.1"/>
    </source>
</evidence>
<dbReference type="InterPro" id="IPR011128">
    <property type="entry name" value="G3P_DH_NAD-dep_N"/>
</dbReference>
<dbReference type="GO" id="GO:0141153">
    <property type="term" value="F:glycerol-3-phosphate dehydrogenase (NADP+) activity"/>
    <property type="evidence" value="ECO:0007669"/>
    <property type="project" value="RHEA"/>
</dbReference>
<evidence type="ECO:0000259" key="14">
    <source>
        <dbReference type="Pfam" id="PF07479"/>
    </source>
</evidence>
<feature type="domain" description="Glycerol-3-phosphate dehydrogenase NAD-dependent C-terminal" evidence="14">
    <location>
        <begin position="179"/>
        <end position="313"/>
    </location>
</feature>
<comment type="function">
    <text evidence="7">Catalyzes the reduction of the glycolytic intermediate dihydroxyacetone phosphate (DHAP) to sn-glycerol 3-phosphate (G3P), the key precursor for phospholipid synthesis.</text>
</comment>
<proteinExistence type="inferred from homology"/>
<dbReference type="SUPFAM" id="SSF51735">
    <property type="entry name" value="NAD(P)-binding Rossmann-fold domains"/>
    <property type="match status" value="1"/>
</dbReference>
<evidence type="ECO:0000313" key="16">
    <source>
        <dbReference type="Proteomes" id="UP000010467"/>
    </source>
</evidence>
<dbReference type="InterPro" id="IPR008927">
    <property type="entry name" value="6-PGluconate_DH-like_C_sf"/>
</dbReference>
<keyword evidence="7 10" id="KW-0520">NAD</keyword>
<comment type="catalytic activity">
    <reaction evidence="7">
        <text>sn-glycerol 3-phosphate + NAD(+) = dihydroxyacetone phosphate + NADH + H(+)</text>
        <dbReference type="Rhea" id="RHEA:11092"/>
        <dbReference type="ChEBI" id="CHEBI:15378"/>
        <dbReference type="ChEBI" id="CHEBI:57540"/>
        <dbReference type="ChEBI" id="CHEBI:57597"/>
        <dbReference type="ChEBI" id="CHEBI:57642"/>
        <dbReference type="ChEBI" id="CHEBI:57945"/>
        <dbReference type="EC" id="1.1.1.94"/>
    </reaction>
</comment>
<organism evidence="15 16">
    <name type="scientific">Deinococcus peraridilitoris (strain DSM 19664 / LMG 22246 / CIP 109416 / KR-200)</name>
    <dbReference type="NCBI Taxonomy" id="937777"/>
    <lineage>
        <taxon>Bacteria</taxon>
        <taxon>Thermotogati</taxon>
        <taxon>Deinococcota</taxon>
        <taxon>Deinococci</taxon>
        <taxon>Deinococcales</taxon>
        <taxon>Deinococcaceae</taxon>
        <taxon>Deinococcus</taxon>
    </lineage>
</organism>
<feature type="binding site" evidence="9">
    <location>
        <begin position="254"/>
        <end position="255"/>
    </location>
    <ligand>
        <name>substrate</name>
    </ligand>
</feature>
<feature type="binding site" evidence="7">
    <location>
        <position position="109"/>
    </location>
    <ligand>
        <name>NADPH</name>
        <dbReference type="ChEBI" id="CHEBI:57783"/>
    </ligand>
</feature>
<feature type="binding site" evidence="7">
    <location>
        <position position="41"/>
    </location>
    <ligand>
        <name>NADPH</name>
        <dbReference type="ChEBI" id="CHEBI:57783"/>
    </ligand>
</feature>
<feature type="binding site" evidence="7">
    <location>
        <position position="40"/>
    </location>
    <ligand>
        <name>NADPH</name>
        <dbReference type="ChEBI" id="CHEBI:57783"/>
    </ligand>
</feature>
<evidence type="ECO:0000256" key="1">
    <source>
        <dbReference type="ARBA" id="ARBA00011009"/>
    </source>
</evidence>
<feature type="binding site" evidence="7">
    <location>
        <position position="135"/>
    </location>
    <ligand>
        <name>sn-glycerol 3-phosphate</name>
        <dbReference type="ChEBI" id="CHEBI:57597"/>
    </ligand>
</feature>
<comment type="catalytic activity">
    <reaction evidence="7 12">
        <text>sn-glycerol 3-phosphate + NADP(+) = dihydroxyacetone phosphate + NADPH + H(+)</text>
        <dbReference type="Rhea" id="RHEA:11096"/>
        <dbReference type="ChEBI" id="CHEBI:15378"/>
        <dbReference type="ChEBI" id="CHEBI:57597"/>
        <dbReference type="ChEBI" id="CHEBI:57642"/>
        <dbReference type="ChEBI" id="CHEBI:57783"/>
        <dbReference type="ChEBI" id="CHEBI:58349"/>
        <dbReference type="EC" id="1.1.1.94"/>
    </reaction>
</comment>
<dbReference type="UniPathway" id="UPA00940"/>
<feature type="binding site" evidence="10">
    <location>
        <position position="139"/>
    </location>
    <ligand>
        <name>NAD(+)</name>
        <dbReference type="ChEBI" id="CHEBI:57540"/>
    </ligand>
</feature>
<keyword evidence="6 7" id="KW-1208">Phospholipid metabolism</keyword>
<dbReference type="InterPro" id="IPR006109">
    <property type="entry name" value="G3P_DH_NAD-dep_C"/>
</dbReference>
<keyword evidence="7" id="KW-0547">Nucleotide-binding</keyword>
<feature type="binding site" evidence="7">
    <location>
        <position position="243"/>
    </location>
    <ligand>
        <name>sn-glycerol 3-phosphate</name>
        <dbReference type="ChEBI" id="CHEBI:57597"/>
    </ligand>
</feature>
<dbReference type="GO" id="GO:0008654">
    <property type="term" value="P:phospholipid biosynthetic process"/>
    <property type="evidence" value="ECO:0007669"/>
    <property type="project" value="UniProtKB-KW"/>
</dbReference>
<dbReference type="EC" id="1.1.1.94" evidence="7"/>
<comment type="similarity">
    <text evidence="1 7 11">Belongs to the NAD-dependent glycerol-3-phosphate dehydrogenase family.</text>
</comment>
<keyword evidence="2 7" id="KW-0444">Lipid biosynthesis</keyword>
<dbReference type="Pfam" id="PF01210">
    <property type="entry name" value="NAD_Gly3P_dh_N"/>
    <property type="match status" value="1"/>
</dbReference>
<evidence type="ECO:0000259" key="13">
    <source>
        <dbReference type="Pfam" id="PF01210"/>
    </source>
</evidence>
<evidence type="ECO:0000256" key="4">
    <source>
        <dbReference type="ARBA" id="ARBA00023098"/>
    </source>
</evidence>
<keyword evidence="7" id="KW-0963">Cytoplasm</keyword>
<dbReference type="EMBL" id="CP003382">
    <property type="protein sequence ID" value="AFZ67150.1"/>
    <property type="molecule type" value="Genomic_DNA"/>
</dbReference>
<dbReference type="InterPro" id="IPR013328">
    <property type="entry name" value="6PGD_dom2"/>
</dbReference>
<keyword evidence="3 7" id="KW-0560">Oxidoreductase</keyword>
<dbReference type="HAMAP" id="MF_00394">
    <property type="entry name" value="NAD_Glyc3P_dehydrog"/>
    <property type="match status" value="1"/>
</dbReference>
<feature type="binding site" evidence="10">
    <location>
        <begin position="16"/>
        <end position="21"/>
    </location>
    <ligand>
        <name>NAD(+)</name>
        <dbReference type="ChEBI" id="CHEBI:57540"/>
    </ligand>
</feature>
<feature type="binding site" evidence="7">
    <location>
        <position position="190"/>
    </location>
    <ligand>
        <name>sn-glycerol 3-phosphate</name>
        <dbReference type="ChEBI" id="CHEBI:57597"/>
    </ligand>
</feature>
<keyword evidence="5 7" id="KW-0594">Phospholipid biosynthesis</keyword>
<dbReference type="GO" id="GO:0046167">
    <property type="term" value="P:glycerol-3-phosphate biosynthetic process"/>
    <property type="evidence" value="ECO:0007669"/>
    <property type="project" value="UniProtKB-UniRule"/>
</dbReference>
<dbReference type="SUPFAM" id="SSF48179">
    <property type="entry name" value="6-phosphogluconate dehydrogenase C-terminal domain-like"/>
    <property type="match status" value="1"/>
</dbReference>
<feature type="binding site" evidence="10">
    <location>
        <position position="273"/>
    </location>
    <ligand>
        <name>NAD(+)</name>
        <dbReference type="ChEBI" id="CHEBI:57540"/>
    </ligand>
</feature>
<feature type="binding site" evidence="7">
    <location>
        <position position="254"/>
    </location>
    <ligand>
        <name>NADPH</name>
        <dbReference type="ChEBI" id="CHEBI:57783"/>
    </ligand>
</feature>
<evidence type="ECO:0000256" key="3">
    <source>
        <dbReference type="ARBA" id="ARBA00023002"/>
    </source>
</evidence>
<keyword evidence="4 7" id="KW-0443">Lipid metabolism</keyword>
<dbReference type="Gene3D" id="1.10.1040.10">
    <property type="entry name" value="N-(1-d-carboxylethyl)-l-norvaline Dehydrogenase, domain 2"/>
    <property type="match status" value="1"/>
</dbReference>
<feature type="binding site" evidence="7">
    <location>
        <position position="276"/>
    </location>
    <ligand>
        <name>NADPH</name>
        <dbReference type="ChEBI" id="CHEBI:57783"/>
    </ligand>
</feature>
<dbReference type="GO" id="GO:0141152">
    <property type="term" value="F:glycerol-3-phosphate dehydrogenase (NAD+) activity"/>
    <property type="evidence" value="ECO:0007669"/>
    <property type="project" value="RHEA"/>
</dbReference>
<dbReference type="KEGG" id="dpd:Deipe_1611"/>
<dbReference type="PANTHER" id="PTHR11728:SF1">
    <property type="entry name" value="GLYCEROL-3-PHOSPHATE DEHYDROGENASE [NAD(+)] 2, CHLOROPLASTIC"/>
    <property type="match status" value="1"/>
</dbReference>
<evidence type="ECO:0000256" key="9">
    <source>
        <dbReference type="PIRSR" id="PIRSR000114-2"/>
    </source>
</evidence>
<reference evidence="16" key="1">
    <citation type="submission" date="2012-03" db="EMBL/GenBank/DDBJ databases">
        <title>Complete sequence of chromosome of Deinococcus peraridilitoris DSM 19664.</title>
        <authorList>
            <person name="Lucas S."/>
            <person name="Copeland A."/>
            <person name="Lapidus A."/>
            <person name="Glavina del Rio T."/>
            <person name="Dalin E."/>
            <person name="Tice H."/>
            <person name="Bruce D."/>
            <person name="Goodwin L."/>
            <person name="Pitluck S."/>
            <person name="Peters L."/>
            <person name="Mikhailova N."/>
            <person name="Lu M."/>
            <person name="Kyrpides N."/>
            <person name="Mavromatis K."/>
            <person name="Ivanova N."/>
            <person name="Brettin T."/>
            <person name="Detter J.C."/>
            <person name="Han C."/>
            <person name="Larimer F."/>
            <person name="Land M."/>
            <person name="Hauser L."/>
            <person name="Markowitz V."/>
            <person name="Cheng J.-F."/>
            <person name="Hugenholtz P."/>
            <person name="Woyke T."/>
            <person name="Wu D."/>
            <person name="Pukall R."/>
            <person name="Steenblock K."/>
            <person name="Brambilla E."/>
            <person name="Klenk H.-P."/>
            <person name="Eisen J.A."/>
        </authorList>
    </citation>
    <scope>NUCLEOTIDE SEQUENCE [LARGE SCALE GENOMIC DNA]</scope>
    <source>
        <strain evidence="16">DSM 19664 / LMG 22246 / CIP 109416 / KR-200</strain>
    </source>
</reference>
<feature type="binding site" evidence="7">
    <location>
        <position position="20"/>
    </location>
    <ligand>
        <name>NADPH</name>
        <dbReference type="ChEBI" id="CHEBI:57783"/>
    </ligand>
</feature>
<feature type="binding site" evidence="9">
    <location>
        <position position="109"/>
    </location>
    <ligand>
        <name>substrate</name>
    </ligand>
</feature>
<dbReference type="PRINTS" id="PR00077">
    <property type="entry name" value="GPDHDRGNASE"/>
</dbReference>
<dbReference type="GO" id="GO:0051287">
    <property type="term" value="F:NAD binding"/>
    <property type="evidence" value="ECO:0007669"/>
    <property type="project" value="InterPro"/>
</dbReference>
<dbReference type="PROSITE" id="PS00957">
    <property type="entry name" value="NAD_G3PDH"/>
    <property type="match status" value="1"/>
</dbReference>
<accession>L0A2D3</accession>
<dbReference type="STRING" id="937777.Deipe_1611"/>
<keyword evidence="7" id="KW-0521">NADP</keyword>
<feature type="domain" description="Glycerol-3-phosphate dehydrogenase NAD-dependent N-terminal" evidence="13">
    <location>
        <begin position="12"/>
        <end position="160"/>
    </location>
</feature>
<evidence type="ECO:0000256" key="11">
    <source>
        <dbReference type="RuleBase" id="RU000437"/>
    </source>
</evidence>
<dbReference type="GO" id="GO:0005829">
    <property type="term" value="C:cytosol"/>
    <property type="evidence" value="ECO:0007669"/>
    <property type="project" value="TreeGrafter"/>
</dbReference>
<feature type="binding site" evidence="7">
    <location>
        <position position="254"/>
    </location>
    <ligand>
        <name>sn-glycerol 3-phosphate</name>
        <dbReference type="ChEBI" id="CHEBI:57597"/>
    </ligand>
</feature>
<evidence type="ECO:0000256" key="12">
    <source>
        <dbReference type="RuleBase" id="RU000439"/>
    </source>
</evidence>
<keyword evidence="16" id="KW-1185">Reference proteome</keyword>
<evidence type="ECO:0000256" key="7">
    <source>
        <dbReference type="HAMAP-Rule" id="MF_00394"/>
    </source>
</evidence>
<dbReference type="GO" id="GO:0006650">
    <property type="term" value="P:glycerophospholipid metabolic process"/>
    <property type="evidence" value="ECO:0007669"/>
    <property type="project" value="UniProtKB-UniRule"/>
</dbReference>
<feature type="active site" description="Proton acceptor" evidence="7 8">
    <location>
        <position position="190"/>
    </location>
</feature>
<dbReference type="Pfam" id="PF07479">
    <property type="entry name" value="NAD_Gly3P_dh_C"/>
    <property type="match status" value="1"/>
</dbReference>
<dbReference type="PIRSF" id="PIRSF000114">
    <property type="entry name" value="Glycerol-3-P_dh"/>
    <property type="match status" value="1"/>
</dbReference>